<feature type="compositionally biased region" description="Polar residues" evidence="1">
    <location>
        <begin position="108"/>
        <end position="117"/>
    </location>
</feature>
<reference evidence="2" key="1">
    <citation type="submission" date="2022-08" db="EMBL/GenBank/DDBJ databases">
        <authorList>
            <person name="Kallberg Y."/>
            <person name="Tangrot J."/>
            <person name="Rosling A."/>
        </authorList>
    </citation>
    <scope>NUCLEOTIDE SEQUENCE</scope>
    <source>
        <strain evidence="2">Wild A</strain>
    </source>
</reference>
<dbReference type="OrthoDB" id="2425129at2759"/>
<evidence type="ECO:0000313" key="3">
    <source>
        <dbReference type="Proteomes" id="UP001153678"/>
    </source>
</evidence>
<evidence type="ECO:0000256" key="1">
    <source>
        <dbReference type="SAM" id="MobiDB-lite"/>
    </source>
</evidence>
<accession>A0A9W4SWE0</accession>
<organism evidence="2 3">
    <name type="scientific">Funneliformis geosporum</name>
    <dbReference type="NCBI Taxonomy" id="1117311"/>
    <lineage>
        <taxon>Eukaryota</taxon>
        <taxon>Fungi</taxon>
        <taxon>Fungi incertae sedis</taxon>
        <taxon>Mucoromycota</taxon>
        <taxon>Glomeromycotina</taxon>
        <taxon>Glomeromycetes</taxon>
        <taxon>Glomerales</taxon>
        <taxon>Glomeraceae</taxon>
        <taxon>Funneliformis</taxon>
    </lineage>
</organism>
<dbReference type="Proteomes" id="UP001153678">
    <property type="component" value="Unassembled WGS sequence"/>
</dbReference>
<feature type="region of interest" description="Disordered" evidence="1">
    <location>
        <begin position="576"/>
        <end position="621"/>
    </location>
</feature>
<keyword evidence="3" id="KW-1185">Reference proteome</keyword>
<sequence>MASDLMAFYHVIEVEDWTCIRLVEYYRSKTKQGEWKNVLDSIKKDLIKVASSVSEFDIIRRRKAQGILDRWKDWTASYNDFIKNLSCARTNIDNLQVKTINQLNNLSGDSSYSTQNIDNRRTTLKKRPRDKETERASTQLKKKTLSSGSSMEGPDIRNFFSRTRSISDLKDRIYSQPQDLDEQLEADLEKFQPITNNENSTDDEIDYNHDIDPNIESDLLEQQIPVQNHSKYPDQDSPDNIWLLPSGKPIDEVIRGPGNLHKSHPSFLGIIRIGSKVRKPEWIEQKDWNYLQTSIEYPNYKLTSNVENLVKELLETNSITEYKQCVCKAKFKNEIDKEMEFVTDVFLWFTKNVFNPASAFHGKNKNEALLGSLMIHPMLQYLTNTTDRVIYVPGEIYLKANANQRLLRRNLKPDDDKPLGMKVDGSFHSPGEEGLEIGMVELSGGYLTSDLPRYLKDHVKGYWGCRDLLNDIVRKYNRGDYKIFRRLRSWFFHIHGLEVQIWGMDLPVSKSYRMFLIGAFRLPISWEDHHELANALRILRNLGRGLDDTLKILEELKKSHRRNSVLHSQSSILKSHIGDAKSSPKKPTGKDSRFINPLMYHDYNDSDYDDPPSPSPSGYSY</sequence>
<protein>
    <submittedName>
        <fullName evidence="2">16589_t:CDS:1</fullName>
    </submittedName>
</protein>
<proteinExistence type="predicted"/>
<name>A0A9W4SWE0_9GLOM</name>
<gene>
    <name evidence="2" type="ORF">FWILDA_LOCUS10123</name>
</gene>
<evidence type="ECO:0000313" key="2">
    <source>
        <dbReference type="EMBL" id="CAI2181513.1"/>
    </source>
</evidence>
<feature type="region of interest" description="Disordered" evidence="1">
    <location>
        <begin position="108"/>
        <end position="157"/>
    </location>
</feature>
<dbReference type="EMBL" id="CAMKVN010002532">
    <property type="protein sequence ID" value="CAI2181513.1"/>
    <property type="molecule type" value="Genomic_DNA"/>
</dbReference>
<dbReference type="AlphaFoldDB" id="A0A9W4SWE0"/>
<comment type="caution">
    <text evidence="2">The sequence shown here is derived from an EMBL/GenBank/DDBJ whole genome shotgun (WGS) entry which is preliminary data.</text>
</comment>